<keyword evidence="4" id="KW-0067">ATP-binding</keyword>
<sequence>VVPMQRLVIDEASQINVFEYMPLFAKFKGLQKVCFFGDPNQLPPYGQETVETVQSIYDVRHFKDQAYFLNVQYRMPVPIGQFISTHIYSDRLYSKHAVQTKRCLAFIDADGGEERSGTSQINQREVQAVVHLVKDYYLRSNFVIITPYDAQRAAIETQLKNLNLPWESKVFNVDSFQGNESDIVIISAVRTNSPGFLNN</sequence>
<keyword evidence="1" id="KW-0547">Nucleotide-binding</keyword>
<evidence type="ECO:0000313" key="6">
    <source>
        <dbReference type="EMBL" id="KIJ24527.1"/>
    </source>
</evidence>
<dbReference type="GO" id="GO:0043139">
    <property type="term" value="F:5'-3' DNA helicase activity"/>
    <property type="evidence" value="ECO:0007669"/>
    <property type="project" value="TreeGrafter"/>
</dbReference>
<dbReference type="InterPro" id="IPR050534">
    <property type="entry name" value="Coronavir_polyprotein_1ab"/>
</dbReference>
<gene>
    <name evidence="6" type="ORF">M422DRAFT_133099</name>
</gene>
<dbReference type="InterPro" id="IPR027417">
    <property type="entry name" value="P-loop_NTPase"/>
</dbReference>
<accession>A0A0C9U5Z5</accession>
<name>A0A0C9U5Z5_SPHS4</name>
<dbReference type="Pfam" id="PF13087">
    <property type="entry name" value="AAA_12"/>
    <property type="match status" value="1"/>
</dbReference>
<evidence type="ECO:0000313" key="7">
    <source>
        <dbReference type="Proteomes" id="UP000054279"/>
    </source>
</evidence>
<dbReference type="AlphaFoldDB" id="A0A0C9U5Z5"/>
<evidence type="ECO:0000256" key="3">
    <source>
        <dbReference type="ARBA" id="ARBA00022806"/>
    </source>
</evidence>
<dbReference type="PANTHER" id="PTHR43788">
    <property type="entry name" value="DNA2/NAM7 HELICASE FAMILY MEMBER"/>
    <property type="match status" value="1"/>
</dbReference>
<dbReference type="CDD" id="cd18808">
    <property type="entry name" value="SF1_C_Upf1"/>
    <property type="match status" value="1"/>
</dbReference>
<keyword evidence="2" id="KW-0378">Hydrolase</keyword>
<dbReference type="GO" id="GO:0005524">
    <property type="term" value="F:ATP binding"/>
    <property type="evidence" value="ECO:0007669"/>
    <property type="project" value="UniProtKB-KW"/>
</dbReference>
<dbReference type="EMBL" id="KN837481">
    <property type="protein sequence ID" value="KIJ24527.1"/>
    <property type="molecule type" value="Genomic_DNA"/>
</dbReference>
<feature type="domain" description="DNA2/NAM7 helicase-like C-terminal" evidence="5">
    <location>
        <begin position="63"/>
        <end position="194"/>
    </location>
</feature>
<proteinExistence type="predicted"/>
<feature type="non-terminal residue" evidence="6">
    <location>
        <position position="199"/>
    </location>
</feature>
<dbReference type="InterPro" id="IPR047187">
    <property type="entry name" value="SF1_C_Upf1"/>
</dbReference>
<reference evidence="6 7" key="1">
    <citation type="submission" date="2014-06" db="EMBL/GenBank/DDBJ databases">
        <title>Evolutionary Origins and Diversification of the Mycorrhizal Mutualists.</title>
        <authorList>
            <consortium name="DOE Joint Genome Institute"/>
            <consortium name="Mycorrhizal Genomics Consortium"/>
            <person name="Kohler A."/>
            <person name="Kuo A."/>
            <person name="Nagy L.G."/>
            <person name="Floudas D."/>
            <person name="Copeland A."/>
            <person name="Barry K.W."/>
            <person name="Cichocki N."/>
            <person name="Veneault-Fourrey C."/>
            <person name="LaButti K."/>
            <person name="Lindquist E.A."/>
            <person name="Lipzen A."/>
            <person name="Lundell T."/>
            <person name="Morin E."/>
            <person name="Murat C."/>
            <person name="Riley R."/>
            <person name="Ohm R."/>
            <person name="Sun H."/>
            <person name="Tunlid A."/>
            <person name="Henrissat B."/>
            <person name="Grigoriev I.V."/>
            <person name="Hibbett D.S."/>
            <person name="Martin F."/>
        </authorList>
    </citation>
    <scope>NUCLEOTIDE SEQUENCE [LARGE SCALE GENOMIC DNA]</scope>
    <source>
        <strain evidence="6 7">SS14</strain>
    </source>
</reference>
<keyword evidence="7" id="KW-1185">Reference proteome</keyword>
<dbReference type="InterPro" id="IPR041679">
    <property type="entry name" value="DNA2/NAM7-like_C"/>
</dbReference>
<keyword evidence="3" id="KW-0347">Helicase</keyword>
<dbReference type="OrthoDB" id="6513042at2759"/>
<dbReference type="Gene3D" id="3.40.50.300">
    <property type="entry name" value="P-loop containing nucleotide triphosphate hydrolases"/>
    <property type="match status" value="2"/>
</dbReference>
<dbReference type="SUPFAM" id="SSF52540">
    <property type="entry name" value="P-loop containing nucleoside triphosphate hydrolases"/>
    <property type="match status" value="1"/>
</dbReference>
<feature type="non-terminal residue" evidence="6">
    <location>
        <position position="1"/>
    </location>
</feature>
<dbReference type="PANTHER" id="PTHR43788:SF8">
    <property type="entry name" value="DNA-BINDING PROTEIN SMUBP-2"/>
    <property type="match status" value="1"/>
</dbReference>
<evidence type="ECO:0000256" key="2">
    <source>
        <dbReference type="ARBA" id="ARBA00022801"/>
    </source>
</evidence>
<dbReference type="Proteomes" id="UP000054279">
    <property type="component" value="Unassembled WGS sequence"/>
</dbReference>
<organism evidence="6 7">
    <name type="scientific">Sphaerobolus stellatus (strain SS14)</name>
    <dbReference type="NCBI Taxonomy" id="990650"/>
    <lineage>
        <taxon>Eukaryota</taxon>
        <taxon>Fungi</taxon>
        <taxon>Dikarya</taxon>
        <taxon>Basidiomycota</taxon>
        <taxon>Agaricomycotina</taxon>
        <taxon>Agaricomycetes</taxon>
        <taxon>Phallomycetidae</taxon>
        <taxon>Geastrales</taxon>
        <taxon>Sphaerobolaceae</taxon>
        <taxon>Sphaerobolus</taxon>
    </lineage>
</organism>
<evidence type="ECO:0000259" key="5">
    <source>
        <dbReference type="Pfam" id="PF13087"/>
    </source>
</evidence>
<dbReference type="GO" id="GO:0016787">
    <property type="term" value="F:hydrolase activity"/>
    <property type="evidence" value="ECO:0007669"/>
    <property type="project" value="UniProtKB-KW"/>
</dbReference>
<evidence type="ECO:0000256" key="1">
    <source>
        <dbReference type="ARBA" id="ARBA00022741"/>
    </source>
</evidence>
<evidence type="ECO:0000256" key="4">
    <source>
        <dbReference type="ARBA" id="ARBA00022840"/>
    </source>
</evidence>
<protein>
    <recommendedName>
        <fullName evidence="5">DNA2/NAM7 helicase-like C-terminal domain-containing protein</fullName>
    </recommendedName>
</protein>
<dbReference type="HOGENOM" id="CLU_074986_0_0_1"/>